<dbReference type="InterPro" id="IPR036390">
    <property type="entry name" value="WH_DNA-bd_sf"/>
</dbReference>
<sequence>MFTLEELEQFAAFAEAGTLSQAAEKLHISQPTITRTMQHLEECFKVPLFVRGKNRISLNETGRFAVEQAHRVLDAADSALRQVQDYDRSLRTITVSSCAPAPLWYVLPALSSAFPRMTIASSLKDSARVWEDLSSDLCRIAVLPHESRDDRFLSFPFLRERLFICVPPSHALAGKTSVTFRDLNGFNFLLKSEIGFWDGMCRKKMPASHFLVQNDEFEFNELVRSSSLPCFATDLAGNPDGLLSGRVLVPLTDLEADVTYHLACRKENRDYLTPLRERLPHSQGRTSAGRKFR</sequence>
<protein>
    <submittedName>
        <fullName evidence="6">LysR family transcriptional regulator</fullName>
    </submittedName>
</protein>
<dbReference type="AlphaFoldDB" id="A0A9D2ASE7"/>
<dbReference type="PRINTS" id="PR00039">
    <property type="entry name" value="HTHLYSR"/>
</dbReference>
<gene>
    <name evidence="6" type="ORF">H9981_00115</name>
</gene>
<dbReference type="GO" id="GO:0003700">
    <property type="term" value="F:DNA-binding transcription factor activity"/>
    <property type="evidence" value="ECO:0007669"/>
    <property type="project" value="InterPro"/>
</dbReference>
<evidence type="ECO:0000313" key="6">
    <source>
        <dbReference type="EMBL" id="HIX47424.1"/>
    </source>
</evidence>
<evidence type="ECO:0000313" key="7">
    <source>
        <dbReference type="Proteomes" id="UP000824243"/>
    </source>
</evidence>
<dbReference type="InterPro" id="IPR005119">
    <property type="entry name" value="LysR_subst-bd"/>
</dbReference>
<reference evidence="6" key="1">
    <citation type="journal article" date="2021" name="PeerJ">
        <title>Extensive microbial diversity within the chicken gut microbiome revealed by metagenomics and culture.</title>
        <authorList>
            <person name="Gilroy R."/>
            <person name="Ravi A."/>
            <person name="Getino M."/>
            <person name="Pursley I."/>
            <person name="Horton D.L."/>
            <person name="Alikhan N.F."/>
            <person name="Baker D."/>
            <person name="Gharbi K."/>
            <person name="Hall N."/>
            <person name="Watson M."/>
            <person name="Adriaenssens E.M."/>
            <person name="Foster-Nyarko E."/>
            <person name="Jarju S."/>
            <person name="Secka A."/>
            <person name="Antonio M."/>
            <person name="Oren A."/>
            <person name="Chaudhuri R.R."/>
            <person name="La Ragione R."/>
            <person name="Hildebrand F."/>
            <person name="Pallen M.J."/>
        </authorList>
    </citation>
    <scope>NUCLEOTIDE SEQUENCE</scope>
    <source>
        <strain evidence="6">ChiSjej5B23-15282</strain>
    </source>
</reference>
<dbReference type="PANTHER" id="PTHR30346">
    <property type="entry name" value="TRANSCRIPTIONAL DUAL REGULATOR HCAR-RELATED"/>
    <property type="match status" value="1"/>
</dbReference>
<accession>A0A9D2ASE7</accession>
<dbReference type="Gene3D" id="1.10.10.10">
    <property type="entry name" value="Winged helix-like DNA-binding domain superfamily/Winged helix DNA-binding domain"/>
    <property type="match status" value="1"/>
</dbReference>
<evidence type="ECO:0000256" key="3">
    <source>
        <dbReference type="ARBA" id="ARBA00023125"/>
    </source>
</evidence>
<dbReference type="Proteomes" id="UP000824243">
    <property type="component" value="Unassembled WGS sequence"/>
</dbReference>
<proteinExistence type="inferred from homology"/>
<dbReference type="PROSITE" id="PS50931">
    <property type="entry name" value="HTH_LYSR"/>
    <property type="match status" value="1"/>
</dbReference>
<dbReference type="Pfam" id="PF00126">
    <property type="entry name" value="HTH_1"/>
    <property type="match status" value="1"/>
</dbReference>
<dbReference type="InterPro" id="IPR000847">
    <property type="entry name" value="LysR_HTH_N"/>
</dbReference>
<dbReference type="CDD" id="cd05466">
    <property type="entry name" value="PBP2_LTTR_substrate"/>
    <property type="match status" value="1"/>
</dbReference>
<name>A0A9D2ASE7_9FIRM</name>
<keyword evidence="4" id="KW-0804">Transcription</keyword>
<dbReference type="SUPFAM" id="SSF53850">
    <property type="entry name" value="Periplasmic binding protein-like II"/>
    <property type="match status" value="1"/>
</dbReference>
<keyword evidence="3" id="KW-0238">DNA-binding</keyword>
<reference evidence="6" key="2">
    <citation type="submission" date="2021-04" db="EMBL/GenBank/DDBJ databases">
        <authorList>
            <person name="Gilroy R."/>
        </authorList>
    </citation>
    <scope>NUCLEOTIDE SEQUENCE</scope>
    <source>
        <strain evidence="6">ChiSjej5B23-15282</strain>
    </source>
</reference>
<dbReference type="SUPFAM" id="SSF46785">
    <property type="entry name" value="Winged helix' DNA-binding domain"/>
    <property type="match status" value="1"/>
</dbReference>
<dbReference type="Pfam" id="PF03466">
    <property type="entry name" value="LysR_substrate"/>
    <property type="match status" value="1"/>
</dbReference>
<organism evidence="6 7">
    <name type="scientific">Candidatus Mediterraneibacter caccavium</name>
    <dbReference type="NCBI Taxonomy" id="2838661"/>
    <lineage>
        <taxon>Bacteria</taxon>
        <taxon>Bacillati</taxon>
        <taxon>Bacillota</taxon>
        <taxon>Clostridia</taxon>
        <taxon>Lachnospirales</taxon>
        <taxon>Lachnospiraceae</taxon>
        <taxon>Mediterraneibacter</taxon>
    </lineage>
</organism>
<dbReference type="GO" id="GO:0003677">
    <property type="term" value="F:DNA binding"/>
    <property type="evidence" value="ECO:0007669"/>
    <property type="project" value="UniProtKB-KW"/>
</dbReference>
<dbReference type="Gene3D" id="3.40.190.10">
    <property type="entry name" value="Periplasmic binding protein-like II"/>
    <property type="match status" value="2"/>
</dbReference>
<dbReference type="InterPro" id="IPR036388">
    <property type="entry name" value="WH-like_DNA-bd_sf"/>
</dbReference>
<evidence type="ECO:0000256" key="1">
    <source>
        <dbReference type="ARBA" id="ARBA00009437"/>
    </source>
</evidence>
<keyword evidence="2" id="KW-0805">Transcription regulation</keyword>
<evidence type="ECO:0000256" key="2">
    <source>
        <dbReference type="ARBA" id="ARBA00023015"/>
    </source>
</evidence>
<evidence type="ECO:0000256" key="4">
    <source>
        <dbReference type="ARBA" id="ARBA00023163"/>
    </source>
</evidence>
<dbReference type="GO" id="GO:0032993">
    <property type="term" value="C:protein-DNA complex"/>
    <property type="evidence" value="ECO:0007669"/>
    <property type="project" value="TreeGrafter"/>
</dbReference>
<dbReference type="PANTHER" id="PTHR30346:SF0">
    <property type="entry name" value="HCA OPERON TRANSCRIPTIONAL ACTIVATOR HCAR"/>
    <property type="match status" value="1"/>
</dbReference>
<feature type="domain" description="HTH lysR-type" evidence="5">
    <location>
        <begin position="2"/>
        <end position="59"/>
    </location>
</feature>
<comment type="similarity">
    <text evidence="1">Belongs to the LysR transcriptional regulatory family.</text>
</comment>
<evidence type="ECO:0000259" key="5">
    <source>
        <dbReference type="PROSITE" id="PS50931"/>
    </source>
</evidence>
<comment type="caution">
    <text evidence="6">The sequence shown here is derived from an EMBL/GenBank/DDBJ whole genome shotgun (WGS) entry which is preliminary data.</text>
</comment>
<dbReference type="EMBL" id="DXFA01000003">
    <property type="protein sequence ID" value="HIX47424.1"/>
    <property type="molecule type" value="Genomic_DNA"/>
</dbReference>